<protein>
    <recommendedName>
        <fullName evidence="3">Transposase Tc1-like domain-containing protein</fullName>
    </recommendedName>
</protein>
<reference evidence="1" key="1">
    <citation type="submission" date="2021-03" db="EMBL/GenBank/DDBJ databases">
        <title>Draft genome sequence of rust myrtle Austropuccinia psidii MF-1, a brazilian biotype.</title>
        <authorList>
            <person name="Quecine M.C."/>
            <person name="Pachon D.M.R."/>
            <person name="Bonatelli M.L."/>
            <person name="Correr F.H."/>
            <person name="Franceschini L.M."/>
            <person name="Leite T.F."/>
            <person name="Margarido G.R.A."/>
            <person name="Almeida C.A."/>
            <person name="Ferrarezi J.A."/>
            <person name="Labate C.A."/>
        </authorList>
    </citation>
    <scope>NUCLEOTIDE SEQUENCE</scope>
    <source>
        <strain evidence="1">MF-1</strain>
    </source>
</reference>
<organism evidence="1 2">
    <name type="scientific">Austropuccinia psidii MF-1</name>
    <dbReference type="NCBI Taxonomy" id="1389203"/>
    <lineage>
        <taxon>Eukaryota</taxon>
        <taxon>Fungi</taxon>
        <taxon>Dikarya</taxon>
        <taxon>Basidiomycota</taxon>
        <taxon>Pucciniomycotina</taxon>
        <taxon>Pucciniomycetes</taxon>
        <taxon>Pucciniales</taxon>
        <taxon>Sphaerophragmiaceae</taxon>
        <taxon>Austropuccinia</taxon>
    </lineage>
</organism>
<gene>
    <name evidence="1" type="ORF">O181_082558</name>
</gene>
<dbReference type="EMBL" id="AVOT02047542">
    <property type="protein sequence ID" value="MBW0542843.1"/>
    <property type="molecule type" value="Genomic_DNA"/>
</dbReference>
<evidence type="ECO:0000313" key="2">
    <source>
        <dbReference type="Proteomes" id="UP000765509"/>
    </source>
</evidence>
<accession>A0A9Q3IIM3</accession>
<dbReference type="GO" id="GO:0003676">
    <property type="term" value="F:nucleic acid binding"/>
    <property type="evidence" value="ECO:0007669"/>
    <property type="project" value="InterPro"/>
</dbReference>
<proteinExistence type="predicted"/>
<comment type="caution">
    <text evidence="1">The sequence shown here is derived from an EMBL/GenBank/DDBJ whole genome shotgun (WGS) entry which is preliminary data.</text>
</comment>
<dbReference type="AlphaFoldDB" id="A0A9Q3IIM3"/>
<name>A0A9Q3IIM3_9BASI</name>
<sequence length="119" mass="13897">MTLLVSNQTIQQEIHKLGKNSQISQKKPYLQPQDFQRQLAFAQAPRHWTINKWAKVIWTEKLAFKLGKQADQVQVWRSVSKKWLLESISMNPQSGRQSVMIWGRFCAAHCAPLFSWMVT</sequence>
<dbReference type="Proteomes" id="UP000765509">
    <property type="component" value="Unassembled WGS sequence"/>
</dbReference>
<keyword evidence="2" id="KW-1185">Reference proteome</keyword>
<evidence type="ECO:0008006" key="3">
    <source>
        <dbReference type="Google" id="ProtNLM"/>
    </source>
</evidence>
<dbReference type="Gene3D" id="3.30.420.10">
    <property type="entry name" value="Ribonuclease H-like superfamily/Ribonuclease H"/>
    <property type="match status" value="1"/>
</dbReference>
<evidence type="ECO:0000313" key="1">
    <source>
        <dbReference type="EMBL" id="MBW0542843.1"/>
    </source>
</evidence>
<dbReference type="OrthoDB" id="4843387at2759"/>
<dbReference type="InterPro" id="IPR036397">
    <property type="entry name" value="RNaseH_sf"/>
</dbReference>